<dbReference type="InterPro" id="IPR036113">
    <property type="entry name" value="Asp/Glu-ADT_sf_sub_c"/>
</dbReference>
<name>X0VRH1_9ZZZZ</name>
<dbReference type="HAMAP" id="MF_00122">
    <property type="entry name" value="GatC"/>
    <property type="match status" value="1"/>
</dbReference>
<protein>
    <recommendedName>
        <fullName evidence="2">Asp-tRNA(Asn)/Glu-tRNA(Gln) amidotransferase GatCAB subunit C</fullName>
    </recommendedName>
</protein>
<accession>X0VRH1</accession>
<reference evidence="1" key="1">
    <citation type="journal article" date="2014" name="Front. Microbiol.">
        <title>High frequency of phylogenetically diverse reductive dehalogenase-homologous genes in deep subseafloor sedimentary metagenomes.</title>
        <authorList>
            <person name="Kawai M."/>
            <person name="Futagami T."/>
            <person name="Toyoda A."/>
            <person name="Takaki Y."/>
            <person name="Nishi S."/>
            <person name="Hori S."/>
            <person name="Arai W."/>
            <person name="Tsubouchi T."/>
            <person name="Morono Y."/>
            <person name="Uchiyama I."/>
            <person name="Ito T."/>
            <person name="Fujiyama A."/>
            <person name="Inagaki F."/>
            <person name="Takami H."/>
        </authorList>
    </citation>
    <scope>NUCLEOTIDE SEQUENCE</scope>
    <source>
        <strain evidence="1">Expedition CK06-06</strain>
    </source>
</reference>
<dbReference type="InterPro" id="IPR003837">
    <property type="entry name" value="GatC"/>
</dbReference>
<dbReference type="Pfam" id="PF02686">
    <property type="entry name" value="GatC"/>
    <property type="match status" value="1"/>
</dbReference>
<sequence length="82" mass="9150">MDKAIDLELVRHIGRLSRIELTDQQVRMFGAQLADILGYFGKLQELDTEKIEPMAHAVESRNVFGEDIPGKSLSPGEALRNA</sequence>
<dbReference type="Gene3D" id="1.10.20.60">
    <property type="entry name" value="Glu-tRNAGln amidotransferase C subunit, N-terminal domain"/>
    <property type="match status" value="1"/>
</dbReference>
<proteinExistence type="inferred from homology"/>
<dbReference type="NCBIfam" id="TIGR00135">
    <property type="entry name" value="gatC"/>
    <property type="match status" value="1"/>
</dbReference>
<gene>
    <name evidence="1" type="ORF">S01H1_54906</name>
</gene>
<evidence type="ECO:0008006" key="2">
    <source>
        <dbReference type="Google" id="ProtNLM"/>
    </source>
</evidence>
<organism evidence="1">
    <name type="scientific">marine sediment metagenome</name>
    <dbReference type="NCBI Taxonomy" id="412755"/>
    <lineage>
        <taxon>unclassified sequences</taxon>
        <taxon>metagenomes</taxon>
        <taxon>ecological metagenomes</taxon>
    </lineage>
</organism>
<dbReference type="SUPFAM" id="SSF141000">
    <property type="entry name" value="Glu-tRNAGln amidotransferase C subunit"/>
    <property type="match status" value="1"/>
</dbReference>
<feature type="non-terminal residue" evidence="1">
    <location>
        <position position="82"/>
    </location>
</feature>
<evidence type="ECO:0000313" key="1">
    <source>
        <dbReference type="EMBL" id="GAG20984.1"/>
    </source>
</evidence>
<dbReference type="PANTHER" id="PTHR15004">
    <property type="entry name" value="GLUTAMYL-TRNA(GLN) AMIDOTRANSFERASE SUBUNIT C, MITOCHONDRIAL"/>
    <property type="match status" value="1"/>
</dbReference>
<comment type="caution">
    <text evidence="1">The sequence shown here is derived from an EMBL/GenBank/DDBJ whole genome shotgun (WGS) entry which is preliminary data.</text>
</comment>
<dbReference type="GO" id="GO:0070681">
    <property type="term" value="P:glutaminyl-tRNAGln biosynthesis via transamidation"/>
    <property type="evidence" value="ECO:0007669"/>
    <property type="project" value="TreeGrafter"/>
</dbReference>
<dbReference type="EMBL" id="BARS01035654">
    <property type="protein sequence ID" value="GAG20984.1"/>
    <property type="molecule type" value="Genomic_DNA"/>
</dbReference>
<dbReference type="PANTHER" id="PTHR15004:SF0">
    <property type="entry name" value="GLUTAMYL-TRNA(GLN) AMIDOTRANSFERASE SUBUNIT C, MITOCHONDRIAL"/>
    <property type="match status" value="1"/>
</dbReference>
<dbReference type="AlphaFoldDB" id="X0VRH1"/>
<dbReference type="GO" id="GO:0006450">
    <property type="term" value="P:regulation of translational fidelity"/>
    <property type="evidence" value="ECO:0007669"/>
    <property type="project" value="InterPro"/>
</dbReference>